<dbReference type="InterPro" id="IPR005039">
    <property type="entry name" value="Ant_C"/>
</dbReference>
<dbReference type="Proteomes" id="UP000186758">
    <property type="component" value="Unassembled WGS sequence"/>
</dbReference>
<sequence>MQLLKFENNEFGSIRTISIDNQPWFVGKDVAECLGYSNPRKAIIDHVDLEDKCDGVTIRDSIGREQTPMLISESGLYSLIMSSKLPKAKEFKHWVTSEVLPSIRKHGAYLTPDTLGQAIADPDFAIGLLFALKDEQTKNKALQADNDRMKPKEIFSNAVATSKTSILIGDLAKLLKQNGVDTGQKRLFAWMRDNGYLIKRKGADWNSPTQRSMEMGLFEIKETSINHPDGYVKIVKTTKVTGKGQIYFTNLFLDQNRMNQEMEVTA</sequence>
<evidence type="ECO:0000313" key="2">
    <source>
        <dbReference type="EMBL" id="OLU44440.1"/>
    </source>
</evidence>
<name>A0A1Q9YJ51_9FIRM</name>
<evidence type="ECO:0000313" key="3">
    <source>
        <dbReference type="Proteomes" id="UP000186758"/>
    </source>
</evidence>
<dbReference type="GO" id="GO:0003677">
    <property type="term" value="F:DNA binding"/>
    <property type="evidence" value="ECO:0007669"/>
    <property type="project" value="InterPro"/>
</dbReference>
<dbReference type="PANTHER" id="PTHR36180">
    <property type="entry name" value="DNA-BINDING PROTEIN-RELATED-RELATED"/>
    <property type="match status" value="1"/>
</dbReference>
<accession>A0A1Q9YJ51</accession>
<proteinExistence type="predicted"/>
<evidence type="ECO:0000259" key="1">
    <source>
        <dbReference type="PROSITE" id="PS51750"/>
    </source>
</evidence>
<dbReference type="EMBL" id="MPJZ01000068">
    <property type="protein sequence ID" value="OLU44440.1"/>
    <property type="molecule type" value="Genomic_DNA"/>
</dbReference>
<gene>
    <name evidence="2" type="ORF">BO223_08270</name>
</gene>
<comment type="caution">
    <text evidence="2">The sequence shown here is derived from an EMBL/GenBank/DDBJ whole genome shotgun (WGS) entry which is preliminary data.</text>
</comment>
<organism evidence="2 3">
    <name type="scientific">Faecalibaculum rodentium</name>
    <dbReference type="NCBI Taxonomy" id="1702221"/>
    <lineage>
        <taxon>Bacteria</taxon>
        <taxon>Bacillati</taxon>
        <taxon>Bacillota</taxon>
        <taxon>Erysipelotrichia</taxon>
        <taxon>Erysipelotrichales</taxon>
        <taxon>Erysipelotrichaceae</taxon>
        <taxon>Faecalibaculum</taxon>
    </lineage>
</organism>
<dbReference type="Pfam" id="PF03374">
    <property type="entry name" value="ANT"/>
    <property type="match status" value="1"/>
</dbReference>
<feature type="domain" description="Bro-N" evidence="1">
    <location>
        <begin position="3"/>
        <end position="107"/>
    </location>
</feature>
<reference evidence="2 3" key="1">
    <citation type="submission" date="2016-11" db="EMBL/GenBank/DDBJ databases">
        <title>Description of two novel members of the family Erysipelotrichaceae: Ileibacterium lipovorans gen. nov., sp. nov. and Dubosiella newyorkensis, gen. nov., sp. nov.</title>
        <authorList>
            <person name="Cox L.M."/>
            <person name="Sohn J."/>
            <person name="Tyrrell K.L."/>
            <person name="Citron D.M."/>
            <person name="Lawson P.A."/>
            <person name="Patel N.B."/>
            <person name="Iizumi T."/>
            <person name="Perez-Perez G.I."/>
            <person name="Goldstein E.J."/>
            <person name="Blaser M.J."/>
        </authorList>
    </citation>
    <scope>NUCLEOTIDE SEQUENCE [LARGE SCALE GENOMIC DNA]</scope>
    <source>
        <strain evidence="2 3">NYU-BL-K8</strain>
    </source>
</reference>
<protein>
    <recommendedName>
        <fullName evidence="1">Bro-N domain-containing protein</fullName>
    </recommendedName>
</protein>
<dbReference type="PANTHER" id="PTHR36180:SF2">
    <property type="entry name" value="BRO FAMILY PROTEIN"/>
    <property type="match status" value="1"/>
</dbReference>
<dbReference type="SMART" id="SM01040">
    <property type="entry name" value="Bro-N"/>
    <property type="match status" value="1"/>
</dbReference>
<dbReference type="RefSeq" id="WP_075885668.1">
    <property type="nucleotide sequence ID" value="NZ_MPJZ01000068.1"/>
</dbReference>
<dbReference type="AlphaFoldDB" id="A0A1Q9YJ51"/>
<dbReference type="Pfam" id="PF02498">
    <property type="entry name" value="Bro-N"/>
    <property type="match status" value="1"/>
</dbReference>
<dbReference type="PROSITE" id="PS51750">
    <property type="entry name" value="BRO_N"/>
    <property type="match status" value="1"/>
</dbReference>
<dbReference type="InterPro" id="IPR003497">
    <property type="entry name" value="BRO_N_domain"/>
</dbReference>